<dbReference type="Gene3D" id="2.120.10.30">
    <property type="entry name" value="TolB, C-terminal domain"/>
    <property type="match status" value="3"/>
</dbReference>
<dbReference type="InterPro" id="IPR050952">
    <property type="entry name" value="TRIM-NHL_E3_ligases"/>
</dbReference>
<feature type="transmembrane region" description="Helical" evidence="3">
    <location>
        <begin position="4100"/>
        <end position="4122"/>
    </location>
</feature>
<organism evidence="4">
    <name type="scientific">marine sediment metagenome</name>
    <dbReference type="NCBI Taxonomy" id="412755"/>
    <lineage>
        <taxon>unclassified sequences</taxon>
        <taxon>metagenomes</taxon>
        <taxon>ecological metagenomes</taxon>
    </lineage>
</organism>
<reference evidence="4" key="1">
    <citation type="journal article" date="2015" name="Nature">
        <title>Complex archaea that bridge the gap between prokaryotes and eukaryotes.</title>
        <authorList>
            <person name="Spang A."/>
            <person name="Saw J.H."/>
            <person name="Jorgensen S.L."/>
            <person name="Zaremba-Niedzwiedzka K."/>
            <person name="Martijn J."/>
            <person name="Lind A.E."/>
            <person name="van Eijk R."/>
            <person name="Schleper C."/>
            <person name="Guy L."/>
            <person name="Ettema T.J."/>
        </authorList>
    </citation>
    <scope>NUCLEOTIDE SEQUENCE</scope>
</reference>
<dbReference type="InterPro" id="IPR001258">
    <property type="entry name" value="NHL_repeat"/>
</dbReference>
<gene>
    <name evidence="4" type="ORF">LCGC14_0504810</name>
</gene>
<protein>
    <submittedName>
        <fullName evidence="4">Uncharacterized protein</fullName>
    </submittedName>
</protein>
<keyword evidence="3" id="KW-0472">Membrane</keyword>
<evidence type="ECO:0000256" key="1">
    <source>
        <dbReference type="ARBA" id="ARBA00022737"/>
    </source>
</evidence>
<dbReference type="InterPro" id="IPR011042">
    <property type="entry name" value="6-blade_b-propeller_TolB-like"/>
</dbReference>
<dbReference type="PANTHER" id="PTHR24104">
    <property type="entry name" value="E3 UBIQUITIN-PROTEIN LIGASE NHLRC1-RELATED"/>
    <property type="match status" value="1"/>
</dbReference>
<comment type="caution">
    <text evidence="4">The sequence shown here is derived from an EMBL/GenBank/DDBJ whole genome shotgun (WGS) entry which is preliminary data.</text>
</comment>
<dbReference type="SUPFAM" id="SSF63829">
    <property type="entry name" value="Calcium-dependent phosphotriesterase"/>
    <property type="match status" value="1"/>
</dbReference>
<evidence type="ECO:0000256" key="3">
    <source>
        <dbReference type="SAM" id="Phobius"/>
    </source>
</evidence>
<dbReference type="Pfam" id="PF01436">
    <property type="entry name" value="NHL"/>
    <property type="match status" value="2"/>
</dbReference>
<dbReference type="PROSITE" id="PS51125">
    <property type="entry name" value="NHL"/>
    <property type="match status" value="3"/>
</dbReference>
<proteinExistence type="predicted"/>
<feature type="compositionally biased region" description="Basic and acidic residues" evidence="2">
    <location>
        <begin position="4166"/>
        <end position="4175"/>
    </location>
</feature>
<sequence>MIKKIVGIFFVALVLLTMNPSLLLLPGPLIESEKEISQENLDSIDLLSNPDNDTDLGSLDESNLTNTNIPATTMNDSVNDLLNNNNIDPKFVTIDPEFFGWQPGGKTVKTTTDSVNKTVKAIYRTTTAVKFDRNLPVTKIHGLFVDENGYIYITTSDNYVRKYSSEGGLIFEFGGTGSGDGQFDIPVGITVDADGDIFVADVQNFRIQKFNKTGGFILKFGILGSGNGEGVFVDVDFASNGNVFVADVLNYRVQKFTSTGTYISKWGSYGTGDGYFKAPFSITVDRNDNDNVFVADSDNHDIQKFTSTGGFTARWGGFGSGDGQFKTPRHIAIDSNGDLLITDGYNYRVQKFTSTGTYISKWGSYGTGDGQFISIGGIGIDAYGNIYVTEEGNEIKKFSTITNYDVLTDYTDIFLDDDQYFLDSLPLGFYLEFSTIYDFFLYDLKNPENIGVNFAWMSITEASDHVLATDTMLSVELTGNYGNNELRVEVEFIYGYDNIEVILSVFDAGSNFVVTDTYTSQFVFVNELAEFQMSFDYVYAQNPEQESILRSEFRKIPNSDRFEHRIFINSPEYRNNITIYAPLDWNFSRIEPSTPVTLLGDNYLLNDTISSIYDMYFLSGSGFGRDYARQKQIVAIEDVTDDYLQDSSFENGYSQDWDNHATYSFETLSNNYSIVFDGISSLQIIDSDGSTDLLGLNIDRNSLNGFILDNGYYYAKVSYYVNAYTSGSLWYSTYDSAWISVFVFDMSITDRWITNFFYFNINSDDGYSNFDLRGNSWIGDVFIDNFKIYKVNTVVETTGSSETTIASQFFYWTDYGLYYAINENVTLQLRDMTANTIIDSYSAYTDSLGIISWIWQGNLEPKSYEVRSTAWNSWFNNEIPYDYSTETIIGWNPSTENSISLETSNTKNNNAVKITKGSPADVEFLNPIYTFVSNIDISNVEYISFWQYRDTVSANAITFNFYLYTNWNNYILANTLTQCDIEDTWCKVTLSLDSFSIVGSPDLSNIDFIYYRLNINVDIGDYVIFDSFQMIQSQKYYFTPKAVSYIDYAENDLENSWDWEIDYVVDNAGEVEYFLTEEGDSIDYTEGDDEQFESLPDATQTISYGTNTVAKTGTGQYISTWSKDTFPLNIEPRIYPTLVLTIKSLLSSPSIIRLTEINYNIFGMCTRSYSAGGLLNLTTTMVEYHFYFSNCPTYPQWFESKDEDNIVGNIDKLKLVFYHGDGTTQTNFPISDVYEIDSIELVGKTEFATHVKGDSYDFQDSLEYFYNIVQNVSDFDDGSLENWIVTNYGSGSNEQSEYLKLVSDVTEYFKHTLGNESTFNDGSLEGFTDEFISNYFRNILLNVSDFKDGSLENFTDQYFEEYFKQIYGNELDFNNDIEGFVINDAVYNTLSPQTTYADISPANREHFSNEVSDSVDFSEPDDIESFTDGTIQVNDWFWASSNFPYSYAASGSYIHSGLGYVEVSTNYEYFEDRRDYPIIWTSASSLQGFAPLASTSLQQINPTYMRVIAQSSPGSIGFAVGMGLGVPTADFDVLSFSFTTSFFAINTITVTDGGNDLCVDTTGWSASGTHAWSCDLSLDSDWTGTINDLFVIFGAPWTNGAWVQLGGAYSNYQARFTLASSKVQGTINSVYIQRTGLSIDSSKYGNFEMRFHGAVLGGTDTITRIKIYDSSSNVLCDDTVSINTGIYYCGLQYSQYWTGTETTIKIEMYADWFRDNFVIIDYIEINQWIEPVMTKSSLSIDASAYNYAELYVYGSLNGIDYVDLLDSSSNTICSNFVNSTGGVYVQVFCDLSGVGAWTGTETEFKVKFNGSYDTNPLYWITQFRVDYIKLWRGTTVTNEGNDYLKFTNVGINRNSLSIDASLYSNLVFAFNNSVTIDNITIYDSLYIGGEDPGTPICQDLTGWSSGSSFKIFSCDLLDYGSGLWSGTETQFSIVFNGSSVGTLYIDYVELWRRPTVTNEETNYLKFTSEGIKRDSLSIDTSLYETLQFRFNTSVTLTEIIIYDSLYTGFSIDSVCSDTTGWSAGSSFYTFSCDLSLSPNWDSTVTSFSIVFISSSTPTIFIDYVELFAENQNSIGQTSLSIDSSVYRYFTMEFNTTHVIESVIIYDGTNPVCQDNSIGSSADYWYLFTCDLGLNASWTGTETALKISFTYAGTTHAGQTIFINVIYLYNASLGDRENIAYDVLESGYSYVRPEGVLYGFHGWESATRGNFFETSDTNEYVPSTTIFETKIRIYGTPNPVTSYNVFFGIYDNSYAFQGDSDIFDTISENDGWVTISYDLSQDSLYSTLSVVGKPRLYINAISKFEMEYMMWFYNPSPNLDLESFYEEGGRDLINNNGQLIVEQDLNEDSSNVNISRAISTFDSTFYDYFQTRIKTDAQSGQYQFRVEDQDYNILSSWAEISGNNFNYIEFYFSTNDNWTDDISILRIHISLLSGTALDADKFYLDFVGIVHKDSNITMGYAWEFEQDDYLDDWIINGEAVSNGVSNGIWGVDITDQWDGIKYEKQIVDSFDYIVFEAKATTTVLMTVAKIDSSPVYSYFTLTTDFQTFKIDFSDYIWNDIYFAIWEKNGQFTAADIYFKYIRLVKDSLPNLQEADSYFVLENEDEFYYNIWSDNVSLGQYRTTQPIPKNQSYGFHTLHYQMFNRITLSGNPTTGHYVPGMIYEFSYENYLIYSAVVNTFISSDFFLSIYYTANKPTDYIVYENSTSITSGSSDGSGQSVEWDKNIDVGLVLIGIKFTVSTNASEFLWFNTSYGNDLVILITSFSTYTNNTHVIIEYTSATTSISINITEDGLFKGSFSNSPITFAKSGSPGQHFVNVLFLKQYFTSVTFSFAYTTENFFISNLQFYTTETEVFLDWTAISTGSRDYATIELNDAWDFNDDEDNWNTFYFSQSGGLFSGNPTNGLGSGVFTTYSASGLEFSTDYQILTIRMKVTDPSDSDFKFRLYISNTTTEYQMGAIYTLNSNEWLEFEVLLTDDEDFLTLGFGDRLRFLWSDTAFSNWDGDETIDIDYITLEKQNVRVEIFEDGTSKGVFTTNANYTISTIPGNHFISAIFFSPDHNNLTFGFFYTINDFSIETLNFYTTTDWVILTWASDLSNVQVELFENGESKGDFSSSPSNYTIAIIPGTYFVTAIFFLSDHTNLTFSYIYTISNFVIESINFYITDNLVFLIWSSDLSGVQVEIYQDGVNKGTFSDDVNYSISIVPDNYFVTAIFYLANHNNLTYGFSYVVNNFAVDYLAFYTNITHVNLDWTAINTEEKDYAIIELNDAWDFNEGDTEGFTGESFTVLDNALNYIGSATFIDFIFLDPGDGLDNNTYESIIIKIKTNISKNLYINSGDVFIGATSSSYQVFTVDYSNFFTVFYLNNPTNDPINVSVDYVQILRYDVRVELFENGISKGVFSNDVSYVISATPGTYFVSAVFFLSDHTNLTFSYSYTINNFAIESINFYTTTDWVILSWSSDLAGVEVEIYQDGASKGTFSGDVNYSISAIPGNHFVGAIFYLANHNNLSYSFLYDIDNFLVESINFYTTTDWVVLIWSSDLAGVQVDLLENGVSQGTYSTSPSNYTKSAITGVYYITATFFLVEHNNISYNFVYEVNNFFITSIQFQIVSDFVSITWSSSLSGIGLQLYDDGINKGIFSSSPSQYAQNTTEGLHYVSAIFYLTGHNNISNSFSYETNPILITNTNFYTNETYVNLDWSATSDASRDYATIELNDAWDFNEGDVENYYRSVGATNSLSIDSDSLLIKITSSSYYYTDIQVISNINIDLSLYKSIIVKIKSNNTEGFKIQGKSSGITTITSQQSTTEVNNYVTFILPITSSGIITSFGLLIYNISNINFDATEGFWIDYIQLLKDDVQVELFEDGITKGVFSTSICSYIININQGQHLVTALFFLNGFSNISYNFQYTVSQFVITSEIFYTNYSHFSLEWTADQTNVNITIKEDGILKQDSTNVSSLTLAKRDIEGSHFLTLTYSKPGHNSISNLETYQVEPIRFTNFLWSVNGTHVNLEFNITEIVDVKVYRDFVSYANITSTNGEFINITKIRTSGDHIIILQFNRTGYNLVTKALQYNIQIAPLIDEDIIEIDVNETTVYFIEDTTQEAINAIIIFSTLMISAVGLSILFVYLYNRNRQEFRDFAKNLPEDIQKIITERRERSKTKSNRFARSSTQKGEIERITPFK</sequence>
<evidence type="ECO:0000313" key="4">
    <source>
        <dbReference type="EMBL" id="KKN63148.1"/>
    </source>
</evidence>
<accession>A0A0F9VBE6</accession>
<dbReference type="EMBL" id="LAZR01000599">
    <property type="protein sequence ID" value="KKN63148.1"/>
    <property type="molecule type" value="Genomic_DNA"/>
</dbReference>
<dbReference type="PANTHER" id="PTHR24104:SF25">
    <property type="entry name" value="PROTEIN LIN-41"/>
    <property type="match status" value="1"/>
</dbReference>
<dbReference type="GO" id="GO:0008270">
    <property type="term" value="F:zinc ion binding"/>
    <property type="evidence" value="ECO:0007669"/>
    <property type="project" value="UniProtKB-KW"/>
</dbReference>
<evidence type="ECO:0000256" key="2">
    <source>
        <dbReference type="SAM" id="MobiDB-lite"/>
    </source>
</evidence>
<keyword evidence="1" id="KW-0677">Repeat</keyword>
<keyword evidence="3" id="KW-0812">Transmembrane</keyword>
<keyword evidence="3" id="KW-1133">Transmembrane helix</keyword>
<name>A0A0F9VBE6_9ZZZZ</name>
<feature type="region of interest" description="Disordered" evidence="2">
    <location>
        <begin position="4150"/>
        <end position="4175"/>
    </location>
</feature>